<dbReference type="AlphaFoldDB" id="I3V0H7"/>
<name>I3V0H7_PSEPU</name>
<organism evidence="1 2">
    <name type="scientific">Pseudomonas putida ND6</name>
    <dbReference type="NCBI Taxonomy" id="231023"/>
    <lineage>
        <taxon>Bacteria</taxon>
        <taxon>Pseudomonadati</taxon>
        <taxon>Pseudomonadota</taxon>
        <taxon>Gammaproteobacteria</taxon>
        <taxon>Pseudomonadales</taxon>
        <taxon>Pseudomonadaceae</taxon>
        <taxon>Pseudomonas</taxon>
    </lineage>
</organism>
<dbReference type="KEGG" id="ppi:YSA_08285"/>
<protein>
    <submittedName>
        <fullName evidence="1">Uncharacterized protein</fullName>
    </submittedName>
</protein>
<sequence length="54" mass="6258">MPSRTHCLYSKHRSRRARGCLKGQINHLAPLRDYRPSTLQFAPCAQFNDFEGKP</sequence>
<evidence type="ECO:0000313" key="1">
    <source>
        <dbReference type="EMBL" id="AFK71248.1"/>
    </source>
</evidence>
<dbReference type="EMBL" id="CP003588">
    <property type="protein sequence ID" value="AFK71248.1"/>
    <property type="molecule type" value="Genomic_DNA"/>
</dbReference>
<gene>
    <name evidence="1" type="ORF">YSA_08285</name>
</gene>
<accession>I3V0H7</accession>
<reference evidence="1 2" key="1">
    <citation type="journal article" date="2012" name="J. Bacteriol.">
        <title>Complete Genome Sequence of the Naphthalene-Degrading Pseudomonas putida Strain ND6.</title>
        <authorList>
            <person name="Li S."/>
            <person name="Zhao H."/>
            <person name="Li Y."/>
            <person name="Niu S."/>
            <person name="Cai B."/>
        </authorList>
    </citation>
    <scope>NUCLEOTIDE SEQUENCE [LARGE SCALE GENOMIC DNA]</scope>
    <source>
        <strain evidence="1 2">ND6</strain>
    </source>
</reference>
<evidence type="ECO:0000313" key="2">
    <source>
        <dbReference type="Proteomes" id="UP000005268"/>
    </source>
</evidence>
<dbReference type="Proteomes" id="UP000005268">
    <property type="component" value="Chromosome"/>
</dbReference>
<proteinExistence type="predicted"/>
<dbReference type="HOGENOM" id="CLU_3047075_0_0_6"/>